<keyword evidence="2" id="KW-0812">Transmembrane</keyword>
<dbReference type="Pfam" id="PF20990">
    <property type="entry name" value="DUF2207_C"/>
    <property type="match status" value="1"/>
</dbReference>
<dbReference type="KEGG" id="rtn:A6122_2440"/>
<feature type="region of interest" description="Disordered" evidence="1">
    <location>
        <begin position="605"/>
        <end position="631"/>
    </location>
</feature>
<organism evidence="5 6">
    <name type="scientific">Rathayibacter tritici</name>
    <dbReference type="NCBI Taxonomy" id="33888"/>
    <lineage>
        <taxon>Bacteria</taxon>
        <taxon>Bacillati</taxon>
        <taxon>Actinomycetota</taxon>
        <taxon>Actinomycetes</taxon>
        <taxon>Micrococcales</taxon>
        <taxon>Microbacteriaceae</taxon>
        <taxon>Rathayibacter</taxon>
    </lineage>
</organism>
<evidence type="ECO:0000313" key="5">
    <source>
        <dbReference type="EMBL" id="AND17556.1"/>
    </source>
</evidence>
<keyword evidence="2" id="KW-0472">Membrane</keyword>
<reference evidence="5 6" key="1">
    <citation type="submission" date="2016-05" db="EMBL/GenBank/DDBJ databases">
        <title>Complete genome sequence of Rathayibacter tritici NCPPB 1953.</title>
        <authorList>
            <person name="Park J."/>
            <person name="Lee H.-H."/>
            <person name="Lee S.-W."/>
            <person name="Seo Y.-S."/>
        </authorList>
    </citation>
    <scope>NUCLEOTIDE SEQUENCE [LARGE SCALE GENOMIC DNA]</scope>
    <source>
        <strain evidence="5 6">NCPPB 1953</strain>
    </source>
</reference>
<gene>
    <name evidence="5" type="ORF">A6122_2440</name>
</gene>
<feature type="domain" description="Predicted membrane protein YciQ-like C-terminal" evidence="4">
    <location>
        <begin position="324"/>
        <end position="562"/>
    </location>
</feature>
<feature type="domain" description="DUF2207" evidence="3">
    <location>
        <begin position="87"/>
        <end position="257"/>
    </location>
</feature>
<dbReference type="InterPro" id="IPR048389">
    <property type="entry name" value="YciQ-like_C"/>
</dbReference>
<proteinExistence type="predicted"/>
<protein>
    <recommendedName>
        <fullName evidence="7">DUF2207 domain-containing protein</fullName>
    </recommendedName>
</protein>
<keyword evidence="6" id="KW-1185">Reference proteome</keyword>
<evidence type="ECO:0000259" key="4">
    <source>
        <dbReference type="Pfam" id="PF20990"/>
    </source>
</evidence>
<dbReference type="Proteomes" id="UP000077071">
    <property type="component" value="Chromosome"/>
</dbReference>
<accession>A0A160KUI6</accession>
<dbReference type="EMBL" id="CP015515">
    <property type="protein sequence ID" value="AND17556.1"/>
    <property type="molecule type" value="Genomic_DNA"/>
</dbReference>
<dbReference type="InterPro" id="IPR018702">
    <property type="entry name" value="DUF2207"/>
</dbReference>
<name>A0A160KUI6_9MICO</name>
<dbReference type="Pfam" id="PF09972">
    <property type="entry name" value="DUF2207"/>
    <property type="match status" value="1"/>
</dbReference>
<dbReference type="AlphaFoldDB" id="A0A160KUI6"/>
<evidence type="ECO:0008006" key="7">
    <source>
        <dbReference type="Google" id="ProtNLM"/>
    </source>
</evidence>
<feature type="transmembrane region" description="Helical" evidence="2">
    <location>
        <begin position="273"/>
        <end position="293"/>
    </location>
</feature>
<sequence>MRRSITAMCGLLGTILSASAGRAVVIARRAAVLALAVPLLVAGAAAQPVAAQPVASVVRAGVDDFRFSQYSADFRLDRDAEGHSILSTVETFVADFPPSQNRGMQRAIPLEYEGHPTDLDLVSVTDGDGSPRPIDTEREDGFLLVTSAADEFVSGSQTYVFTYTQHNTTLPGSGTRSGEDEFYWDVNGTAWRQPFDRYDVRVELAGSLASAATGTVSCSRGPDGSTTPCSIGRDGGVVTAVGESLAPGENVSVAIGFAPGTFTPRDDRYVASGWSWVQLAGLALVLVALGFAVRRRRTVLRDAPGRSAIVAEYDPPEQGLFLSAALLRRTTRAPAAGLLDAAVRGLVRIEETGDGRKPAYAVRVLDPATTPPRRAERPRPVSSDDRRFLDLAVGRVPGAVRVLSGKDREFGKEVAAFQTALGKRVTEAGLRRPGTVGGSVAVVAVLLLGVLAVFVSAIVLLTRSFGGPLPLVLLVVGLAAGIVGVVLVSRVPLTAVGAELRDHLRGLEFYLRLAEADRFAMVQSPRGANRRSVGPVEVVEVTERLLPWAVLFGLEKEWSAELASAYERTGEDPVWYSGSGGFHAAAFAGSVSSFSSSASSYVGSSSSSSSGGAGGGGSSGGGGGGGGGGGV</sequence>
<dbReference type="PATRIC" id="fig|33888.3.peg.2726"/>
<keyword evidence="2" id="KW-1133">Transmembrane helix</keyword>
<dbReference type="STRING" id="33888.A6122_2440"/>
<feature type="transmembrane region" description="Helical" evidence="2">
    <location>
        <begin position="467"/>
        <end position="488"/>
    </location>
</feature>
<evidence type="ECO:0000259" key="3">
    <source>
        <dbReference type="Pfam" id="PF09972"/>
    </source>
</evidence>
<evidence type="ECO:0000256" key="2">
    <source>
        <dbReference type="SAM" id="Phobius"/>
    </source>
</evidence>
<feature type="transmembrane region" description="Helical" evidence="2">
    <location>
        <begin position="440"/>
        <end position="461"/>
    </location>
</feature>
<evidence type="ECO:0000256" key="1">
    <source>
        <dbReference type="SAM" id="MobiDB-lite"/>
    </source>
</evidence>
<evidence type="ECO:0000313" key="6">
    <source>
        <dbReference type="Proteomes" id="UP000077071"/>
    </source>
</evidence>
<feature type="compositionally biased region" description="Gly residues" evidence="1">
    <location>
        <begin position="611"/>
        <end position="631"/>
    </location>
</feature>